<dbReference type="OrthoDB" id="1893551at2759"/>
<keyword evidence="7" id="KW-0040">ANK repeat</keyword>
<dbReference type="PANTHER" id="PTHR22872">
    <property type="entry name" value="BTK-BINDING PROTEIN-RELATED"/>
    <property type="match status" value="1"/>
</dbReference>
<dbReference type="CDD" id="cd08248">
    <property type="entry name" value="RTN4I1"/>
    <property type="match status" value="1"/>
</dbReference>
<keyword evidence="3" id="KW-0677">Repeat</keyword>
<dbReference type="InterPro" id="IPR036291">
    <property type="entry name" value="NAD(P)-bd_dom_sf"/>
</dbReference>
<dbReference type="InterPro" id="IPR037397">
    <property type="entry name" value="RTN4IP1"/>
</dbReference>
<dbReference type="Gene3D" id="2.130.10.30">
    <property type="entry name" value="Regulator of chromosome condensation 1/beta-lactamase-inhibitor protein II"/>
    <property type="match status" value="1"/>
</dbReference>
<organism evidence="11 13">
    <name type="scientific">Didymodactylos carnosus</name>
    <dbReference type="NCBI Taxonomy" id="1234261"/>
    <lineage>
        <taxon>Eukaryota</taxon>
        <taxon>Metazoa</taxon>
        <taxon>Spiralia</taxon>
        <taxon>Gnathifera</taxon>
        <taxon>Rotifera</taxon>
        <taxon>Eurotatoria</taxon>
        <taxon>Bdelloidea</taxon>
        <taxon>Philodinida</taxon>
        <taxon>Philodinidae</taxon>
        <taxon>Didymodactylos</taxon>
    </lineage>
</organism>
<dbReference type="Gene3D" id="3.30.710.10">
    <property type="entry name" value="Potassium Channel Kv1.1, Chain A"/>
    <property type="match status" value="2"/>
</dbReference>
<evidence type="ECO:0000256" key="5">
    <source>
        <dbReference type="ARBA" id="ARBA00023002"/>
    </source>
</evidence>
<dbReference type="InterPro" id="IPR020843">
    <property type="entry name" value="ER"/>
</dbReference>
<dbReference type="EMBL" id="CAJNOQ010003544">
    <property type="protein sequence ID" value="CAF1017636.1"/>
    <property type="molecule type" value="Genomic_DNA"/>
</dbReference>
<comment type="caution">
    <text evidence="11">The sequence shown here is derived from an EMBL/GenBank/DDBJ whole genome shotgun (WGS) entry which is preliminary data.</text>
</comment>
<evidence type="ECO:0000256" key="9">
    <source>
        <dbReference type="SAM" id="MobiDB-lite"/>
    </source>
</evidence>
<evidence type="ECO:0000256" key="7">
    <source>
        <dbReference type="PROSITE-ProRule" id="PRU00023"/>
    </source>
</evidence>
<dbReference type="Gene3D" id="1.25.40.20">
    <property type="entry name" value="Ankyrin repeat-containing domain"/>
    <property type="match status" value="1"/>
</dbReference>
<dbReference type="Gene3D" id="3.40.50.720">
    <property type="entry name" value="NAD(P)-binding Rossmann-like Domain"/>
    <property type="match status" value="1"/>
</dbReference>
<feature type="compositionally biased region" description="Polar residues" evidence="9">
    <location>
        <begin position="1018"/>
        <end position="1032"/>
    </location>
</feature>
<dbReference type="InterPro" id="IPR011032">
    <property type="entry name" value="GroES-like_sf"/>
</dbReference>
<dbReference type="InterPro" id="IPR013154">
    <property type="entry name" value="ADH-like_N"/>
</dbReference>
<dbReference type="SUPFAM" id="SSF54695">
    <property type="entry name" value="POZ domain"/>
    <property type="match status" value="2"/>
</dbReference>
<dbReference type="InterPro" id="IPR000210">
    <property type="entry name" value="BTB/POZ_dom"/>
</dbReference>
<dbReference type="EMBL" id="CAJOBC010003543">
    <property type="protein sequence ID" value="CAF3789048.1"/>
    <property type="molecule type" value="Genomic_DNA"/>
</dbReference>
<dbReference type="SUPFAM" id="SSF48403">
    <property type="entry name" value="Ankyrin repeat"/>
    <property type="match status" value="1"/>
</dbReference>
<dbReference type="PROSITE" id="PS50097">
    <property type="entry name" value="BTB"/>
    <property type="match status" value="2"/>
</dbReference>
<feature type="domain" description="BTB" evidence="10">
    <location>
        <begin position="743"/>
        <end position="811"/>
    </location>
</feature>
<dbReference type="Gene3D" id="3.90.180.10">
    <property type="entry name" value="Medium-chain alcohol dehydrogenases, catalytic domain"/>
    <property type="match status" value="1"/>
</dbReference>
<dbReference type="PANTHER" id="PTHR22872:SF2">
    <property type="entry name" value="INHIBITOR OF BRUTON TYROSINE KINASE"/>
    <property type="match status" value="1"/>
</dbReference>
<proteinExistence type="inferred from homology"/>
<protein>
    <recommendedName>
        <fullName evidence="10">BTB domain-containing protein</fullName>
    </recommendedName>
</protein>
<gene>
    <name evidence="11" type="ORF">GPM918_LOCUS14605</name>
    <name evidence="12" type="ORF">SRO942_LOCUS14602</name>
</gene>
<evidence type="ECO:0000256" key="6">
    <source>
        <dbReference type="ARBA" id="ARBA00023128"/>
    </source>
</evidence>
<evidence type="ECO:0000313" key="13">
    <source>
        <dbReference type="Proteomes" id="UP000663829"/>
    </source>
</evidence>
<evidence type="ECO:0000313" key="12">
    <source>
        <dbReference type="EMBL" id="CAF3789048.1"/>
    </source>
</evidence>
<dbReference type="Pfam" id="PF00415">
    <property type="entry name" value="RCC1"/>
    <property type="match status" value="2"/>
</dbReference>
<feature type="repeat" description="ANK" evidence="7">
    <location>
        <begin position="55"/>
        <end position="87"/>
    </location>
</feature>
<keyword evidence="4" id="KW-0809">Transit peptide</keyword>
<dbReference type="Pfam" id="PF00651">
    <property type="entry name" value="BTB"/>
    <property type="match status" value="2"/>
</dbReference>
<dbReference type="PROSITE" id="PS50012">
    <property type="entry name" value="RCC1_3"/>
    <property type="match status" value="3"/>
</dbReference>
<dbReference type="InterPro" id="IPR009091">
    <property type="entry name" value="RCC1/BLIP-II"/>
</dbReference>
<dbReference type="SUPFAM" id="SSF50985">
    <property type="entry name" value="RCC1/BLIP-II"/>
    <property type="match status" value="1"/>
</dbReference>
<reference evidence="11" key="1">
    <citation type="submission" date="2021-02" db="EMBL/GenBank/DDBJ databases">
        <authorList>
            <person name="Nowell W R."/>
        </authorList>
    </citation>
    <scope>NUCLEOTIDE SEQUENCE</scope>
</reference>
<comment type="similarity">
    <text evidence="2">Belongs to the zinc-containing alcohol dehydrogenase family. Quinone oxidoreductase subfamily.</text>
</comment>
<dbReference type="InterPro" id="IPR002110">
    <property type="entry name" value="Ankyrin_rpt"/>
</dbReference>
<dbReference type="SMART" id="SM00225">
    <property type="entry name" value="BTB"/>
    <property type="match status" value="2"/>
</dbReference>
<keyword evidence="13" id="KW-1185">Reference proteome</keyword>
<dbReference type="SMART" id="SM00248">
    <property type="entry name" value="ANK"/>
    <property type="match status" value="2"/>
</dbReference>
<keyword evidence="6" id="KW-0496">Mitochondrion</keyword>
<keyword evidence="5" id="KW-0560">Oxidoreductase</keyword>
<dbReference type="Pfam" id="PF13602">
    <property type="entry name" value="ADH_zinc_N_2"/>
    <property type="match status" value="1"/>
</dbReference>
<evidence type="ECO:0000256" key="3">
    <source>
        <dbReference type="ARBA" id="ARBA00022737"/>
    </source>
</evidence>
<dbReference type="Pfam" id="PF08240">
    <property type="entry name" value="ADH_N"/>
    <property type="match status" value="1"/>
</dbReference>
<feature type="region of interest" description="Disordered" evidence="9">
    <location>
        <begin position="635"/>
        <end position="655"/>
    </location>
</feature>
<feature type="repeat" description="RCC1" evidence="8">
    <location>
        <begin position="118"/>
        <end position="171"/>
    </location>
</feature>
<dbReference type="FunFam" id="3.40.50.720:FF:000147">
    <property type="entry name" value="Reticulon-4-interacting protein 1 homolog, mitochondrial"/>
    <property type="match status" value="1"/>
</dbReference>
<evidence type="ECO:0000256" key="8">
    <source>
        <dbReference type="PROSITE-ProRule" id="PRU00235"/>
    </source>
</evidence>
<feature type="region of interest" description="Disordered" evidence="9">
    <location>
        <begin position="1000"/>
        <end position="1032"/>
    </location>
</feature>
<evidence type="ECO:0000256" key="4">
    <source>
        <dbReference type="ARBA" id="ARBA00022946"/>
    </source>
</evidence>
<dbReference type="PROSITE" id="PS50088">
    <property type="entry name" value="ANK_REPEAT"/>
    <property type="match status" value="1"/>
</dbReference>
<feature type="domain" description="BTB" evidence="10">
    <location>
        <begin position="533"/>
        <end position="607"/>
    </location>
</feature>
<accession>A0A814I0T8</accession>
<feature type="repeat" description="RCC1" evidence="8">
    <location>
        <begin position="172"/>
        <end position="229"/>
    </location>
</feature>
<dbReference type="SUPFAM" id="SSF50129">
    <property type="entry name" value="GroES-like"/>
    <property type="match status" value="1"/>
</dbReference>
<name>A0A814I0T8_9BILA</name>
<feature type="repeat" description="RCC1" evidence="8">
    <location>
        <begin position="230"/>
        <end position="283"/>
    </location>
</feature>
<feature type="compositionally biased region" description="Basic and acidic residues" evidence="9">
    <location>
        <begin position="1000"/>
        <end position="1012"/>
    </location>
</feature>
<dbReference type="PROSITE" id="PS00626">
    <property type="entry name" value="RCC1_2"/>
    <property type="match status" value="1"/>
</dbReference>
<dbReference type="SUPFAM" id="SSF51735">
    <property type="entry name" value="NAD(P)-binding Rossmann-fold domains"/>
    <property type="match status" value="1"/>
</dbReference>
<evidence type="ECO:0000259" key="10">
    <source>
        <dbReference type="PROSITE" id="PS50097"/>
    </source>
</evidence>
<evidence type="ECO:0000256" key="2">
    <source>
        <dbReference type="ARBA" id="ARBA00010371"/>
    </source>
</evidence>
<sequence>MDMSVIFKNLAIIHGNDEFGRNVLHVCSSIAEKYTIVEWLLKYKKIDINIKNVESGYSALHCAVFYGQIRTAVNLIKAGALFTLDNDYLTPLDHVIRDTYIETRVQDSTGERYALESYDVYTFGENTNSNLGHNSETAKKTPEIIDIFRRYSICITKVKIDKFHTVFLADNGSVYSCGFGVGGRLGHDNEESVVIPKKIEMMELIKEKEYDRCVDIEVSVDNTYFLTEKGFLWSCGLNQYHQLGHPTLTKVLVPTKIQFRQLKDKKITKMACGRFHSALIVDDQLYTFGLNAGHLGHQKGEQFIQHPMLVTKFNSKEEYVQKLLCNDYAIICYTNKGDIYVLNDYKPRKIVKNVLNITELGVTGGRLDSKVESSGVLKENVGDDLKLFYLQSAKLYIWNEKDCLRKLCLWTTHQKLLIEHIAVGSSALIFTTIEGQAYTVNLDKLSIGKKSKHDQDTSNSIYDEGRIQTLTPVAVQFLHRSRFVTVDRKGRTFSALQYHPNTNLNAYPRYPTSIFDEDINRLFDEKDHYDSVHDIIVKINQHEFPLHRYILAMKSEYFRKLILNMNENENITTDKPSKKKKEKNTQELIIDDIVDIDMFKLILEYIYGQKCPYMTLCERAKDKQNALLLYTNQRHDENDSNDDDNDFNNNRKKKFQKSKKKKKVCLIPAVVNDTVTSATLQKDELSSNLDQLIDLSKRFQLHSLKKRLDSVKQSRQRNELIDTDIGQLKLKNHFSRQALPELYDVSIVAEDGNKLFCHKCILTSRMEYFHSMFLAGWMESQNNPELKMTIPSNLLEILIDYLYTDKLTDKYNIELLCQLLVYADQLLIPRLKEICEFHISNLITFRDAADILKFSSTYNAIELKAFVEQFICRNMATFLEGRLLDNVDDDLLNDLTKSYRNMLDCMSYRMITPYSDCPSLEPIMNDLLTLEELNEIAVDNDDLKKPKRKQIRLRMSEGDSKTENFSVITQRTSPDAVSTLVAEKTNGVYSTIPKNTQEDKWISVKAPKDKKQNKPKQLTPSSKAQMSTANDTKVVSKPLIPGATYSQKDVIKLAAMKKTSVNSLISSTLHDIGKQQNMPSINELESVKSPKVLASNDATRSAWNVSTHSVSKLSIQDVIENDTTPAKKAKSSKIPAPVSITATNPEPIVIRSDPVSIASPAVQSPIENPWSISPKSPPQTALFHQLSSPPPHSFRSILDDEMRQREALRQVTNKSFELIQIEEHAIQALKRLYSVDQQFDMRITVERVVPLTANPIWPRTPTTSSTGSNSIGSGKKIHLNPFISNNKRHKTPSSTLNSNQTTILPQYMRAWLIYKYGDNSQLTFDNVSLPILTSPKDVLIKVSASSVNPIDFRRGYAGNILNIYQLIKNRLMIDVSTSEFPLILGRDFCGEIVRCGPAVTKFKCGDKVYGALQITRQGSFAEYCTAAENEICLKPNNLTDEVATSLPLVSLTSWYALRKFGGITPENAYGKRALLLGASGGVGHIALQLLTNLGIETTALCGEKSFDFVRSLGAYETIDYKRPDLFDELSRKPKFQFVLDTIGSSNYNVDRLVPVMSPGSTFVTIISPLFRNTDKYGILPGLSRSAYQAVSTTLKGLSNGISYRWAFYIPDGSVLNEIKQLVEQGKLKPTIDSVYTFQQTPDAIEKVENGRTRGKVVIKM</sequence>
<dbReference type="InterPro" id="IPR051625">
    <property type="entry name" value="Signaling_Regulatory_Domain"/>
</dbReference>
<dbReference type="InterPro" id="IPR011333">
    <property type="entry name" value="SKP1/BTB/POZ_sf"/>
</dbReference>
<dbReference type="GO" id="GO:0005739">
    <property type="term" value="C:mitochondrion"/>
    <property type="evidence" value="ECO:0007669"/>
    <property type="project" value="UniProtKB-SubCell"/>
</dbReference>
<dbReference type="InterPro" id="IPR036770">
    <property type="entry name" value="Ankyrin_rpt-contain_sf"/>
</dbReference>
<evidence type="ECO:0000313" key="11">
    <source>
        <dbReference type="EMBL" id="CAF1017636.1"/>
    </source>
</evidence>
<dbReference type="Proteomes" id="UP000663829">
    <property type="component" value="Unassembled WGS sequence"/>
</dbReference>
<dbReference type="InterPro" id="IPR000408">
    <property type="entry name" value="Reg_chr_condens"/>
</dbReference>
<dbReference type="Proteomes" id="UP000681722">
    <property type="component" value="Unassembled WGS sequence"/>
</dbReference>
<dbReference type="GO" id="GO:0016491">
    <property type="term" value="F:oxidoreductase activity"/>
    <property type="evidence" value="ECO:0007669"/>
    <property type="project" value="UniProtKB-KW"/>
</dbReference>
<evidence type="ECO:0000256" key="1">
    <source>
        <dbReference type="ARBA" id="ARBA00004173"/>
    </source>
</evidence>
<dbReference type="SMART" id="SM00829">
    <property type="entry name" value="PKS_ER"/>
    <property type="match status" value="1"/>
</dbReference>
<comment type="subcellular location">
    <subcellularLocation>
        <location evidence="1">Mitochondrion</location>
    </subcellularLocation>
</comment>